<sequence length="151" mass="17065">MVDIEKARALAQDLLAAHGLTDWSFAFDRAKRRAGAAHFADKKITLSRAIAEAADEQVVRDTILHEIAHALVGPKHHHDRHWREVCIRIGGSGHAQLRNAPHIPGAWIGTCPAGHTIERFRRPTRLMSCARCNPSFSPEYQFVWHRREKEG</sequence>
<feature type="domain" description="SprT-like" evidence="1">
    <location>
        <begin position="1"/>
        <end position="139"/>
    </location>
</feature>
<proteinExistence type="predicted"/>
<dbReference type="Gene3D" id="3.30.2010.10">
    <property type="entry name" value="Metalloproteases ('zincins'), catalytic domain"/>
    <property type="match status" value="1"/>
</dbReference>
<evidence type="ECO:0000313" key="3">
    <source>
        <dbReference type="Proteomes" id="UP000214355"/>
    </source>
</evidence>
<evidence type="ECO:0000259" key="1">
    <source>
        <dbReference type="SMART" id="SM00731"/>
    </source>
</evidence>
<dbReference type="AlphaFoldDB" id="A0A1H2LBL8"/>
<dbReference type="Proteomes" id="UP000214355">
    <property type="component" value="Chromosome I"/>
</dbReference>
<dbReference type="Pfam" id="PF10263">
    <property type="entry name" value="SprT-like"/>
    <property type="match status" value="1"/>
</dbReference>
<organism evidence="2 3">
    <name type="scientific">Arcanobacterium phocae</name>
    <dbReference type="NCBI Taxonomy" id="131112"/>
    <lineage>
        <taxon>Bacteria</taxon>
        <taxon>Bacillati</taxon>
        <taxon>Actinomycetota</taxon>
        <taxon>Actinomycetes</taxon>
        <taxon>Actinomycetales</taxon>
        <taxon>Actinomycetaceae</taxon>
        <taxon>Arcanobacterium</taxon>
    </lineage>
</organism>
<reference evidence="3" key="1">
    <citation type="submission" date="2016-10" db="EMBL/GenBank/DDBJ databases">
        <authorList>
            <person name="Varghese N."/>
            <person name="Submissions S."/>
        </authorList>
    </citation>
    <scope>NUCLEOTIDE SEQUENCE [LARGE SCALE GENOMIC DNA]</scope>
    <source>
        <strain evidence="3">DSM 10002</strain>
    </source>
</reference>
<dbReference type="STRING" id="131112.SAMN04489737_0333"/>
<dbReference type="SMART" id="SM00731">
    <property type="entry name" value="SprT"/>
    <property type="match status" value="1"/>
</dbReference>
<gene>
    <name evidence="2" type="ORF">SAMN04489737_0333</name>
</gene>
<protein>
    <submittedName>
        <fullName evidence="2">SprT-like family protein</fullName>
    </submittedName>
</protein>
<name>A0A1H2LBL8_9ACTO</name>
<dbReference type="InterPro" id="IPR006640">
    <property type="entry name" value="SprT-like_domain"/>
</dbReference>
<accession>A0A1H2LBL8</accession>
<keyword evidence="3" id="KW-1185">Reference proteome</keyword>
<evidence type="ECO:0000313" key="2">
    <source>
        <dbReference type="EMBL" id="SDU78125.1"/>
    </source>
</evidence>
<dbReference type="GO" id="GO:0006950">
    <property type="term" value="P:response to stress"/>
    <property type="evidence" value="ECO:0007669"/>
    <property type="project" value="UniProtKB-ARBA"/>
</dbReference>
<dbReference type="EMBL" id="LT629804">
    <property type="protein sequence ID" value="SDU78125.1"/>
    <property type="molecule type" value="Genomic_DNA"/>
</dbReference>